<organism evidence="1">
    <name type="scientific">Medicago truncatula</name>
    <name type="common">Barrel medic</name>
    <name type="synonym">Medicago tribuloides</name>
    <dbReference type="NCBI Taxonomy" id="3880"/>
    <lineage>
        <taxon>Eukaryota</taxon>
        <taxon>Viridiplantae</taxon>
        <taxon>Streptophyta</taxon>
        <taxon>Embryophyta</taxon>
        <taxon>Tracheophyta</taxon>
        <taxon>Spermatophyta</taxon>
        <taxon>Magnoliopsida</taxon>
        <taxon>eudicotyledons</taxon>
        <taxon>Gunneridae</taxon>
        <taxon>Pentapetalae</taxon>
        <taxon>rosids</taxon>
        <taxon>fabids</taxon>
        <taxon>Fabales</taxon>
        <taxon>Fabaceae</taxon>
        <taxon>Papilionoideae</taxon>
        <taxon>50 kb inversion clade</taxon>
        <taxon>NPAAA clade</taxon>
        <taxon>Hologalegina</taxon>
        <taxon>IRL clade</taxon>
        <taxon>Trifolieae</taxon>
        <taxon>Medicago</taxon>
    </lineage>
</organism>
<evidence type="ECO:0000313" key="1">
    <source>
        <dbReference type="EMBL" id="AFK48219.1"/>
    </source>
</evidence>
<dbReference type="AlphaFoldDB" id="I3T6S7"/>
<accession>I3T6S7</accession>
<proteinExistence type="evidence at transcript level"/>
<name>I3T6S7_MEDTR</name>
<dbReference type="EMBL" id="BT148425">
    <property type="protein sequence ID" value="AFK48219.1"/>
    <property type="molecule type" value="mRNA"/>
</dbReference>
<protein>
    <submittedName>
        <fullName evidence="1">Uncharacterized protein</fullName>
    </submittedName>
</protein>
<sequence length="54" mass="6605">MLFPSARMDRPYFLDMLTEIFDYGILKAENYSARLQHTHLLSHQYLFLEMEMLY</sequence>
<reference evidence="1" key="1">
    <citation type="submission" date="2012-05" db="EMBL/GenBank/DDBJ databases">
        <authorList>
            <person name="Krishnakumar V."/>
            <person name="Cheung F."/>
            <person name="Xiao Y."/>
            <person name="Chan A."/>
            <person name="Moskal W.A."/>
            <person name="Town C.D."/>
        </authorList>
    </citation>
    <scope>NUCLEOTIDE SEQUENCE</scope>
</reference>